<comment type="caution">
    <text evidence="1">The sequence shown here is derived from an EMBL/GenBank/DDBJ whole genome shotgun (WGS) entry which is preliminary data.</text>
</comment>
<dbReference type="Proteomes" id="UP000672657">
    <property type="component" value="Unassembled WGS sequence"/>
</dbReference>
<sequence length="102" mass="10648">MLVDEDLDAFVEDFGDPVTVASRGISSQKALIDQGWKDVISGTVRGLSFTLLGRADVFGQLTGNDLVVVESGFSAGSYYAFGAPMPVGDGAFVAVELNKVAT</sequence>
<proteinExistence type="predicted"/>
<dbReference type="RefSeq" id="WP_211951377.1">
    <property type="nucleotide sequence ID" value="NZ_CAJPVI010000001.1"/>
</dbReference>
<reference evidence="1 2" key="1">
    <citation type="submission" date="2021-03" db="EMBL/GenBank/DDBJ databases">
        <authorList>
            <person name="Peeters C."/>
        </authorList>
    </citation>
    <scope>NUCLEOTIDE SEQUENCE [LARGE SCALE GENOMIC DNA]</scope>
    <source>
        <strain evidence="1 2">LMG 26411</strain>
    </source>
</reference>
<dbReference type="EMBL" id="CAJPVI010000001">
    <property type="protein sequence ID" value="CAG2129150.1"/>
    <property type="molecule type" value="Genomic_DNA"/>
</dbReference>
<protein>
    <submittedName>
        <fullName evidence="1">Uncharacterized protein</fullName>
    </submittedName>
</protein>
<accession>A0ABM8T9G0</accession>
<gene>
    <name evidence="1" type="ORF">LMG26411_00126</name>
</gene>
<evidence type="ECO:0000313" key="1">
    <source>
        <dbReference type="EMBL" id="CAG2129150.1"/>
    </source>
</evidence>
<name>A0ABM8T9G0_9BURK</name>
<organism evidence="1 2">
    <name type="scientific">Cupriavidus numazuensis</name>
    <dbReference type="NCBI Taxonomy" id="221992"/>
    <lineage>
        <taxon>Bacteria</taxon>
        <taxon>Pseudomonadati</taxon>
        <taxon>Pseudomonadota</taxon>
        <taxon>Betaproteobacteria</taxon>
        <taxon>Burkholderiales</taxon>
        <taxon>Burkholderiaceae</taxon>
        <taxon>Cupriavidus</taxon>
    </lineage>
</organism>
<evidence type="ECO:0000313" key="2">
    <source>
        <dbReference type="Proteomes" id="UP000672657"/>
    </source>
</evidence>
<keyword evidence="2" id="KW-1185">Reference proteome</keyword>